<keyword evidence="4" id="KW-0067">ATP-binding</keyword>
<comment type="caution">
    <text evidence="7">The sequence shown here is derived from an EMBL/GenBank/DDBJ whole genome shotgun (WGS) entry which is preliminary data.</text>
</comment>
<reference evidence="8" key="1">
    <citation type="journal article" date="2019" name="Int. J. Syst. Evol. Microbiol.">
        <title>The Global Catalogue of Microorganisms (GCM) 10K type strain sequencing project: providing services to taxonomists for standard genome sequencing and annotation.</title>
        <authorList>
            <consortium name="The Broad Institute Genomics Platform"/>
            <consortium name="The Broad Institute Genome Sequencing Center for Infectious Disease"/>
            <person name="Wu L."/>
            <person name="Ma J."/>
        </authorList>
    </citation>
    <scope>NUCLEOTIDE SEQUENCE [LARGE SCALE GENOMIC DNA]</scope>
    <source>
        <strain evidence="8">JCM 16114</strain>
    </source>
</reference>
<gene>
    <name evidence="7" type="ORF">GCM10009850_038550</name>
</gene>
<name>A0ABP5P9E5_9ACTN</name>
<dbReference type="InterPro" id="IPR027417">
    <property type="entry name" value="P-loop_NTPase"/>
</dbReference>
<evidence type="ECO:0000256" key="2">
    <source>
        <dbReference type="ARBA" id="ARBA00022448"/>
    </source>
</evidence>
<evidence type="ECO:0000259" key="6">
    <source>
        <dbReference type="PROSITE" id="PS50893"/>
    </source>
</evidence>
<dbReference type="PANTHER" id="PTHR42711">
    <property type="entry name" value="ABC TRANSPORTER ATP-BINDING PROTEIN"/>
    <property type="match status" value="1"/>
</dbReference>
<evidence type="ECO:0000313" key="7">
    <source>
        <dbReference type="EMBL" id="GAA2208397.1"/>
    </source>
</evidence>
<evidence type="ECO:0000256" key="5">
    <source>
        <dbReference type="ARBA" id="ARBA00023251"/>
    </source>
</evidence>
<dbReference type="RefSeq" id="WP_344476489.1">
    <property type="nucleotide sequence ID" value="NZ_BAAAQX010000008.1"/>
</dbReference>
<protein>
    <recommendedName>
        <fullName evidence="6">ABC transporter domain-containing protein</fullName>
    </recommendedName>
</protein>
<dbReference type="PROSITE" id="PS50893">
    <property type="entry name" value="ABC_TRANSPORTER_2"/>
    <property type="match status" value="1"/>
</dbReference>
<dbReference type="SUPFAM" id="SSF52540">
    <property type="entry name" value="P-loop containing nucleoside triphosphate hydrolases"/>
    <property type="match status" value="1"/>
</dbReference>
<dbReference type="InterPro" id="IPR003593">
    <property type="entry name" value="AAA+_ATPase"/>
</dbReference>
<feature type="domain" description="ABC transporter" evidence="6">
    <location>
        <begin position="25"/>
        <end position="241"/>
    </location>
</feature>
<proteinExistence type="predicted"/>
<dbReference type="InterPro" id="IPR003439">
    <property type="entry name" value="ABC_transporter-like_ATP-bd"/>
</dbReference>
<evidence type="ECO:0000313" key="8">
    <source>
        <dbReference type="Proteomes" id="UP001499843"/>
    </source>
</evidence>
<organism evidence="7 8">
    <name type="scientific">Nonomuraea monospora</name>
    <dbReference type="NCBI Taxonomy" id="568818"/>
    <lineage>
        <taxon>Bacteria</taxon>
        <taxon>Bacillati</taxon>
        <taxon>Actinomycetota</taxon>
        <taxon>Actinomycetes</taxon>
        <taxon>Streptosporangiales</taxon>
        <taxon>Streptosporangiaceae</taxon>
        <taxon>Nonomuraea</taxon>
    </lineage>
</organism>
<keyword evidence="5" id="KW-0046">Antibiotic resistance</keyword>
<dbReference type="SMART" id="SM00382">
    <property type="entry name" value="AAA"/>
    <property type="match status" value="1"/>
</dbReference>
<evidence type="ECO:0000256" key="4">
    <source>
        <dbReference type="ARBA" id="ARBA00022840"/>
    </source>
</evidence>
<keyword evidence="3" id="KW-0547">Nucleotide-binding</keyword>
<comment type="subcellular location">
    <subcellularLocation>
        <location evidence="1">Cell membrane</location>
        <topology evidence="1">Peripheral membrane protein</topology>
    </subcellularLocation>
</comment>
<dbReference type="Proteomes" id="UP001499843">
    <property type="component" value="Unassembled WGS sequence"/>
</dbReference>
<sequence length="242" mass="27076">MPAVVTVRDLTKTYRFHQQGAGVLGALKSVVRRRYETRLAVDRISFTVERGEFLGLLGPNGAGKTTTLKMLCGLLHPTSGELNVLGRIPARRERDHLRRISMVMGQKSMLWWDVPAMDSLLLHKDMYGMSDKDFRDSLAELAELLGVTDLLAVQVRKTSLGERMRLELLAALLHRPELLFLDEPTIGLDAEAKARVRGFLATLNRERGTTIVLTSHDMGDIEALCQRIVVIEQGRIAYDGAR</sequence>
<dbReference type="Pfam" id="PF00005">
    <property type="entry name" value="ABC_tran"/>
    <property type="match status" value="1"/>
</dbReference>
<dbReference type="Gene3D" id="3.40.50.300">
    <property type="entry name" value="P-loop containing nucleotide triphosphate hydrolases"/>
    <property type="match status" value="1"/>
</dbReference>
<keyword evidence="8" id="KW-1185">Reference proteome</keyword>
<dbReference type="PANTHER" id="PTHR42711:SF4">
    <property type="entry name" value="ABC TRANSPORTER RELATED"/>
    <property type="match status" value="1"/>
</dbReference>
<evidence type="ECO:0000256" key="1">
    <source>
        <dbReference type="ARBA" id="ARBA00004202"/>
    </source>
</evidence>
<accession>A0ABP5P9E5</accession>
<evidence type="ECO:0000256" key="3">
    <source>
        <dbReference type="ARBA" id="ARBA00022741"/>
    </source>
</evidence>
<keyword evidence="2" id="KW-0813">Transport</keyword>
<dbReference type="EMBL" id="BAAAQX010000008">
    <property type="protein sequence ID" value="GAA2208397.1"/>
    <property type="molecule type" value="Genomic_DNA"/>
</dbReference>
<dbReference type="InterPro" id="IPR050763">
    <property type="entry name" value="ABC_transporter_ATP-binding"/>
</dbReference>